<feature type="active site" evidence="10">
    <location>
        <position position="146"/>
    </location>
</feature>
<evidence type="ECO:0000259" key="15">
    <source>
        <dbReference type="PROSITE" id="PS51767"/>
    </source>
</evidence>
<keyword evidence="5 12" id="KW-0064">Aspartyl protease</keyword>
<evidence type="ECO:0000256" key="2">
    <source>
        <dbReference type="ARBA" id="ARBA00007447"/>
    </source>
</evidence>
<feature type="domain" description="Peptidase A1" evidence="15">
    <location>
        <begin position="128"/>
        <end position="436"/>
    </location>
</feature>
<dbReference type="FunFam" id="2.40.70.10:FF:000060">
    <property type="entry name" value="Aspartic-type endopeptidase ctsD"/>
    <property type="match status" value="1"/>
</dbReference>
<keyword evidence="4 12" id="KW-0645">Protease</keyword>
<evidence type="ECO:0000256" key="1">
    <source>
        <dbReference type="ARBA" id="ARBA00004236"/>
    </source>
</evidence>
<gene>
    <name evidence="16" type="ORF">GSTUAT00000120001</name>
</gene>
<keyword evidence="6 12" id="KW-0378">Hydrolase</keyword>
<keyword evidence="17" id="KW-1185">Reference proteome</keyword>
<keyword evidence="14" id="KW-0812">Transmembrane</keyword>
<dbReference type="CDD" id="cd05471">
    <property type="entry name" value="pepsin_like"/>
    <property type="match status" value="1"/>
</dbReference>
<evidence type="ECO:0000256" key="14">
    <source>
        <dbReference type="SAM" id="Phobius"/>
    </source>
</evidence>
<evidence type="ECO:0000256" key="9">
    <source>
        <dbReference type="ARBA" id="ARBA00023288"/>
    </source>
</evidence>
<comment type="similarity">
    <text evidence="2 12">Belongs to the peptidase A1 family.</text>
</comment>
<evidence type="ECO:0000256" key="6">
    <source>
        <dbReference type="ARBA" id="ARBA00022801"/>
    </source>
</evidence>
<keyword evidence="8" id="KW-0325">Glycoprotein</keyword>
<keyword evidence="3" id="KW-1003">Cell membrane</keyword>
<evidence type="ECO:0000256" key="8">
    <source>
        <dbReference type="ARBA" id="ARBA00023180"/>
    </source>
</evidence>
<name>A0A292QAL1_9PEZI</name>
<dbReference type="PRINTS" id="PR00792">
    <property type="entry name" value="PEPSIN"/>
</dbReference>
<dbReference type="GO" id="GO:0005886">
    <property type="term" value="C:plasma membrane"/>
    <property type="evidence" value="ECO:0007669"/>
    <property type="project" value="UniProtKB-SubCell"/>
</dbReference>
<keyword evidence="7 14" id="KW-0472">Membrane</keyword>
<evidence type="ECO:0000256" key="7">
    <source>
        <dbReference type="ARBA" id="ARBA00023136"/>
    </source>
</evidence>
<dbReference type="PANTHER" id="PTHR47966">
    <property type="entry name" value="BETA-SITE APP-CLEAVING ENZYME, ISOFORM A-RELATED"/>
    <property type="match status" value="1"/>
</dbReference>
<keyword evidence="14" id="KW-1133">Transmembrane helix</keyword>
<dbReference type="PROSITE" id="PS00141">
    <property type="entry name" value="ASP_PROTEASE"/>
    <property type="match status" value="2"/>
</dbReference>
<dbReference type="InterPro" id="IPR001461">
    <property type="entry name" value="Aspartic_peptidase_A1"/>
</dbReference>
<organism evidence="16 17">
    <name type="scientific">Tuber aestivum</name>
    <name type="common">summer truffle</name>
    <dbReference type="NCBI Taxonomy" id="59557"/>
    <lineage>
        <taxon>Eukaryota</taxon>
        <taxon>Fungi</taxon>
        <taxon>Dikarya</taxon>
        <taxon>Ascomycota</taxon>
        <taxon>Pezizomycotina</taxon>
        <taxon>Pezizomycetes</taxon>
        <taxon>Pezizales</taxon>
        <taxon>Tuberaceae</taxon>
        <taxon>Tuber</taxon>
    </lineage>
</organism>
<evidence type="ECO:0000313" key="16">
    <source>
        <dbReference type="EMBL" id="CUS15843.1"/>
    </source>
</evidence>
<dbReference type="PANTHER" id="PTHR47966:SF75">
    <property type="entry name" value="ENDOPEPTIDASE (CTSD), PUTATIVE (AFU_ORTHOLOGUE AFUA_4G07040)-RELATED"/>
    <property type="match status" value="1"/>
</dbReference>
<feature type="compositionally biased region" description="Low complexity" evidence="13">
    <location>
        <begin position="465"/>
        <end position="475"/>
    </location>
</feature>
<dbReference type="InterPro" id="IPR033121">
    <property type="entry name" value="PEPTIDASE_A1"/>
</dbReference>
<evidence type="ECO:0000256" key="11">
    <source>
        <dbReference type="PIRSR" id="PIRSR601461-2"/>
    </source>
</evidence>
<dbReference type="InterPro" id="IPR021109">
    <property type="entry name" value="Peptidase_aspartic_dom_sf"/>
</dbReference>
<evidence type="ECO:0000256" key="4">
    <source>
        <dbReference type="ARBA" id="ARBA00022670"/>
    </source>
</evidence>
<comment type="subcellular location">
    <subcellularLocation>
        <location evidence="1">Cell membrane</location>
    </subcellularLocation>
</comment>
<keyword evidence="9" id="KW-0449">Lipoprotein</keyword>
<dbReference type="EMBL" id="LN890943">
    <property type="protein sequence ID" value="CUS15843.1"/>
    <property type="molecule type" value="Genomic_DNA"/>
</dbReference>
<evidence type="ECO:0000256" key="5">
    <source>
        <dbReference type="ARBA" id="ARBA00022750"/>
    </source>
</evidence>
<evidence type="ECO:0000256" key="12">
    <source>
        <dbReference type="RuleBase" id="RU000454"/>
    </source>
</evidence>
<feature type="compositionally biased region" description="Low complexity" evidence="13">
    <location>
        <begin position="71"/>
        <end position="92"/>
    </location>
</feature>
<proteinExistence type="inferred from homology"/>
<feature type="region of interest" description="Disordered" evidence="13">
    <location>
        <begin position="434"/>
        <end position="515"/>
    </location>
</feature>
<sequence length="546" mass="57848">MGVPDVGAGSQGKWWRVKGGNGGSGVVRAANAATYKYRRLGIPGPEVDGAQALRDVEDSLRKRGLLEKRQTIGAGQTASATGGTIPAATPGTQDSMGVGQDGNDLCMRPNPLAPRDVANNDTDEEAAYFSEVRFGSNNKPFTLVIDTGSSDTWIPSDTCRSRACRVHNTYGSKDSKTLVTDTRPFGIRYGSGQVEGTLASDSISFAGFNMNISFGVATRVSDDFIFFPIDGIMGLGFRNASMQNVPTIMDELINNRLIDQKLFGIALARSTDAVNDGVVNFGAIDASLFEGQPNFMSSVSRQGLWEIRVDDTSVDGRGTGISGRTAVIDSGTSLILLPPEDALRLHSVIPGAETNGDAFAVPCNTTSNIEFTFGGVKYRVPPRDYISERVRADGDICQSLITGRQILGRSMWLLGDVFLKNVYSVFDLDNNRIGKIKKPHPDTYTIPPQSFAPRRKSDNPPPASNPTGTGTSSPTDTPPPPPPGRDPRTSSATSSRAGPAITRSPRIGNAAPFDDPESAAARGFATTALVLGTGVSLLVAVLVVGL</sequence>
<feature type="disulfide bond" evidence="11">
    <location>
        <begin position="159"/>
        <end position="164"/>
    </location>
</feature>
<dbReference type="AlphaFoldDB" id="A0A292QAL1"/>
<dbReference type="SUPFAM" id="SSF50630">
    <property type="entry name" value="Acid proteases"/>
    <property type="match status" value="1"/>
</dbReference>
<reference evidence="16" key="1">
    <citation type="submission" date="2015-10" db="EMBL/GenBank/DDBJ databases">
        <authorList>
            <person name="Regsiter A."/>
            <person name="william w."/>
        </authorList>
    </citation>
    <scope>NUCLEOTIDE SEQUENCE</scope>
    <source>
        <strain evidence="16">Montdore</strain>
    </source>
</reference>
<dbReference type="Pfam" id="PF00026">
    <property type="entry name" value="Asp"/>
    <property type="match status" value="1"/>
</dbReference>
<protein>
    <recommendedName>
        <fullName evidence="15">Peptidase A1 domain-containing protein</fullName>
    </recommendedName>
</protein>
<evidence type="ECO:0000313" key="17">
    <source>
        <dbReference type="Proteomes" id="UP001412239"/>
    </source>
</evidence>
<evidence type="ECO:0000256" key="10">
    <source>
        <dbReference type="PIRSR" id="PIRSR601461-1"/>
    </source>
</evidence>
<feature type="active site" evidence="10">
    <location>
        <position position="329"/>
    </location>
</feature>
<dbReference type="Proteomes" id="UP001412239">
    <property type="component" value="Unassembled WGS sequence"/>
</dbReference>
<dbReference type="InterPro" id="IPR034164">
    <property type="entry name" value="Pepsin-like_dom"/>
</dbReference>
<feature type="region of interest" description="Disordered" evidence="13">
    <location>
        <begin position="71"/>
        <end position="97"/>
    </location>
</feature>
<dbReference type="Gene3D" id="2.40.70.10">
    <property type="entry name" value="Acid Proteases"/>
    <property type="match status" value="2"/>
</dbReference>
<evidence type="ECO:0000256" key="13">
    <source>
        <dbReference type="SAM" id="MobiDB-lite"/>
    </source>
</evidence>
<dbReference type="PROSITE" id="PS51767">
    <property type="entry name" value="PEPTIDASE_A1"/>
    <property type="match status" value="1"/>
</dbReference>
<dbReference type="FunFam" id="2.40.70.10:FF:000008">
    <property type="entry name" value="Cathepsin D"/>
    <property type="match status" value="1"/>
</dbReference>
<accession>A0A292QAL1</accession>
<feature type="transmembrane region" description="Helical" evidence="14">
    <location>
        <begin position="523"/>
        <end position="544"/>
    </location>
</feature>
<evidence type="ECO:0000256" key="3">
    <source>
        <dbReference type="ARBA" id="ARBA00022475"/>
    </source>
</evidence>
<keyword evidence="11" id="KW-1015">Disulfide bond</keyword>
<dbReference type="GO" id="GO:0006508">
    <property type="term" value="P:proteolysis"/>
    <property type="evidence" value="ECO:0007669"/>
    <property type="project" value="UniProtKB-KW"/>
</dbReference>
<dbReference type="InterPro" id="IPR001969">
    <property type="entry name" value="Aspartic_peptidase_AS"/>
</dbReference>
<dbReference type="GO" id="GO:0004190">
    <property type="term" value="F:aspartic-type endopeptidase activity"/>
    <property type="evidence" value="ECO:0007669"/>
    <property type="project" value="UniProtKB-KW"/>
</dbReference>